<gene>
    <name evidence="2" type="ORF">JFL75_03760</name>
</gene>
<reference evidence="2" key="1">
    <citation type="submission" date="2021-01" db="EMBL/GenBank/DDBJ databases">
        <title>Description of Breznakiella homolactica.</title>
        <authorList>
            <person name="Song Y."/>
            <person name="Brune A."/>
        </authorList>
    </citation>
    <scope>NUCLEOTIDE SEQUENCE</scope>
    <source>
        <strain evidence="2">RmG30</strain>
    </source>
</reference>
<evidence type="ECO:0000256" key="1">
    <source>
        <dbReference type="SAM" id="Phobius"/>
    </source>
</evidence>
<dbReference type="KEGG" id="bhc:JFL75_03760"/>
<feature type="transmembrane region" description="Helical" evidence="1">
    <location>
        <begin position="173"/>
        <end position="192"/>
    </location>
</feature>
<feature type="transmembrane region" description="Helical" evidence="1">
    <location>
        <begin position="117"/>
        <end position="134"/>
    </location>
</feature>
<accession>A0A7T7XPK4</accession>
<keyword evidence="1" id="KW-1133">Transmembrane helix</keyword>
<feature type="transmembrane region" description="Helical" evidence="1">
    <location>
        <begin position="140"/>
        <end position="161"/>
    </location>
</feature>
<keyword evidence="1" id="KW-0472">Membrane</keyword>
<sequence length="242" mass="26766">MNVIEAAAAKEKQTKKIIYSFSVQNETFEAHYFKGKNPSLELLYNGTPVMTADKPNTRFTYEIQKGSTPVKITLWIENAAYSVFIGKVNGIGIEVDGIPVQHTVTDPGTHIKNGRTALYALLFILAVKSLFTYFSTFSEYSSHLVAGISSTLYLIPLLLIAAAAVKYAQWTRFALIAGMVVSIIEMLDYILAVPGSIASGTNGMTMVIWIALRISVWCTLYNAFKWKSKQKEHPAAIPDVSR</sequence>
<evidence type="ECO:0000313" key="3">
    <source>
        <dbReference type="Proteomes" id="UP000595917"/>
    </source>
</evidence>
<dbReference type="EMBL" id="CP067089">
    <property type="protein sequence ID" value="QQO10042.1"/>
    <property type="molecule type" value="Genomic_DNA"/>
</dbReference>
<keyword evidence="1" id="KW-0812">Transmembrane</keyword>
<proteinExistence type="predicted"/>
<feature type="transmembrane region" description="Helical" evidence="1">
    <location>
        <begin position="204"/>
        <end position="224"/>
    </location>
</feature>
<evidence type="ECO:0000313" key="2">
    <source>
        <dbReference type="EMBL" id="QQO10042.1"/>
    </source>
</evidence>
<dbReference type="AlphaFoldDB" id="A0A7T7XPK4"/>
<keyword evidence="3" id="KW-1185">Reference proteome</keyword>
<dbReference type="Proteomes" id="UP000595917">
    <property type="component" value="Chromosome"/>
</dbReference>
<dbReference type="RefSeq" id="WP_215627346.1">
    <property type="nucleotide sequence ID" value="NZ_CP067089.2"/>
</dbReference>
<protein>
    <submittedName>
        <fullName evidence="2">Uncharacterized protein</fullName>
    </submittedName>
</protein>
<organism evidence="2 3">
    <name type="scientific">Breznakiella homolactica</name>
    <dbReference type="NCBI Taxonomy" id="2798577"/>
    <lineage>
        <taxon>Bacteria</taxon>
        <taxon>Pseudomonadati</taxon>
        <taxon>Spirochaetota</taxon>
        <taxon>Spirochaetia</taxon>
        <taxon>Spirochaetales</taxon>
        <taxon>Breznakiellaceae</taxon>
        <taxon>Breznakiella</taxon>
    </lineage>
</organism>
<name>A0A7T7XPK4_9SPIR</name>